<sequence>MPYSRQEASENIRRELIDLAEDMRRERNTPAWHALIPLGLGALFGLVMVVAVALVVRML</sequence>
<dbReference type="AlphaFoldDB" id="A0A4D6XGV5"/>
<dbReference type="Proteomes" id="UP000298551">
    <property type="component" value="Chromosome"/>
</dbReference>
<dbReference type="EMBL" id="CP039371">
    <property type="protein sequence ID" value="QCI13728.1"/>
    <property type="molecule type" value="Genomic_DNA"/>
</dbReference>
<accession>A0A4D6XGV5</accession>
<keyword evidence="1" id="KW-0472">Membrane</keyword>
<dbReference type="RefSeq" id="WP_136915829.1">
    <property type="nucleotide sequence ID" value="NZ_CP039371.1"/>
</dbReference>
<keyword evidence="1" id="KW-0812">Transmembrane</keyword>
<protein>
    <submittedName>
        <fullName evidence="2">Uncharacterized protein</fullName>
    </submittedName>
</protein>
<evidence type="ECO:0000313" key="3">
    <source>
        <dbReference type="Proteomes" id="UP000298551"/>
    </source>
</evidence>
<reference evidence="3" key="1">
    <citation type="submission" date="2019-04" db="EMBL/GenBank/DDBJ databases">
        <title>Genome sequence of Pseudomonas putida 1290, an auxin catabolizing strain.</title>
        <authorList>
            <person name="Laird T.S."/>
            <person name="Leveau J.H.J."/>
        </authorList>
    </citation>
    <scope>NUCLEOTIDE SEQUENCE [LARGE SCALE GENOMIC DNA]</scope>
    <source>
        <strain evidence="3">1290</strain>
    </source>
</reference>
<feature type="transmembrane region" description="Helical" evidence="1">
    <location>
        <begin position="31"/>
        <end position="56"/>
    </location>
</feature>
<organism evidence="2 3">
    <name type="scientific">Pseudomonas putida</name>
    <name type="common">Arthrobacter siderocapsulatus</name>
    <dbReference type="NCBI Taxonomy" id="303"/>
    <lineage>
        <taxon>Bacteria</taxon>
        <taxon>Pseudomonadati</taxon>
        <taxon>Pseudomonadota</taxon>
        <taxon>Gammaproteobacteria</taxon>
        <taxon>Pseudomonadales</taxon>
        <taxon>Pseudomonadaceae</taxon>
        <taxon>Pseudomonas</taxon>
    </lineage>
</organism>
<evidence type="ECO:0000256" key="1">
    <source>
        <dbReference type="SAM" id="Phobius"/>
    </source>
</evidence>
<gene>
    <name evidence="2" type="ORF">E6B08_21320</name>
</gene>
<proteinExistence type="predicted"/>
<name>A0A4D6XGV5_PSEPU</name>
<evidence type="ECO:0000313" key="2">
    <source>
        <dbReference type="EMBL" id="QCI13728.1"/>
    </source>
</evidence>
<keyword evidence="1" id="KW-1133">Transmembrane helix</keyword>